<keyword evidence="1" id="KW-1133">Transmembrane helix</keyword>
<dbReference type="EMBL" id="LN853073">
    <property type="protein sequence ID" value="CRY94992.1"/>
    <property type="molecule type" value="Genomic_DNA"/>
</dbReference>
<feature type="transmembrane region" description="Helical" evidence="1">
    <location>
        <begin position="114"/>
        <end position="136"/>
    </location>
</feature>
<protein>
    <submittedName>
        <fullName evidence="2">Uncharacterized protein</fullName>
    </submittedName>
</protein>
<evidence type="ECO:0000313" key="2">
    <source>
        <dbReference type="EMBL" id="CRY94992.1"/>
    </source>
</evidence>
<dbReference type="AlphaFoldDB" id="A0A0H5QG43"/>
<feature type="transmembrane region" description="Helical" evidence="1">
    <location>
        <begin position="24"/>
        <end position="46"/>
    </location>
</feature>
<organism evidence="2">
    <name type="scientific">uncultured prokaryote</name>
    <dbReference type="NCBI Taxonomy" id="198431"/>
    <lineage>
        <taxon>unclassified sequences</taxon>
        <taxon>environmental samples</taxon>
    </lineage>
</organism>
<feature type="transmembrane region" description="Helical" evidence="1">
    <location>
        <begin position="66"/>
        <end position="94"/>
    </location>
</feature>
<evidence type="ECO:0000256" key="1">
    <source>
        <dbReference type="SAM" id="Phobius"/>
    </source>
</evidence>
<sequence>MNNFNMKRFGQVLKLDIYQNSRTYLNMAAGCFIAHLLSQLACFYVAKLNLAVTVYSALAQEHNQHSAMTASLVVCCLITFFSFLLGASLLWNNLGTKEQRITYLMLPATNLEKYLSRLLLCTVGMLGINAVAFFAADVLRMLAYVNGHELDSAKPDSAGYMTIDREWRTGDEIFIAFDLSPQYLRRTDAQGRALRGQLALQCGPLLYAVTTDLDGCYFSANTLPQVRPGESAGGSNALSGYAFRHAGTPQDAEAPRVPYVALPYREVQQGSVWVTEMK</sequence>
<keyword evidence="1" id="KW-0472">Membrane</keyword>
<keyword evidence="1" id="KW-0812">Transmembrane</keyword>
<reference evidence="2" key="1">
    <citation type="submission" date="2015-06" db="EMBL/GenBank/DDBJ databases">
        <authorList>
            <person name="Joergensen T."/>
        </authorList>
    </citation>
    <scope>NUCLEOTIDE SEQUENCE</scope>
    <source>
        <strain evidence="2">RGRH0427</strain>
    </source>
</reference>
<name>A0A0H5QG43_9ZZZZ</name>
<reference evidence="2" key="2">
    <citation type="submission" date="2015-07" db="EMBL/GenBank/DDBJ databases">
        <title>Plasmids, circular viruses and viroids from rat gut.</title>
        <authorList>
            <person name="Jorgensen T.J."/>
            <person name="Hansen M.A."/>
            <person name="Xu Z."/>
            <person name="Tabak M.A."/>
            <person name="Sorensen S.J."/>
            <person name="Hansen L.H."/>
        </authorList>
    </citation>
    <scope>NUCLEOTIDE SEQUENCE</scope>
    <source>
        <strain evidence="2">RGRH0427</strain>
    </source>
</reference>
<proteinExistence type="predicted"/>
<accession>A0A0H5QG43</accession>